<proteinExistence type="predicted"/>
<feature type="compositionally biased region" description="Basic and acidic residues" evidence="1">
    <location>
        <begin position="70"/>
        <end position="89"/>
    </location>
</feature>
<evidence type="ECO:0000256" key="1">
    <source>
        <dbReference type="SAM" id="MobiDB-lite"/>
    </source>
</evidence>
<evidence type="ECO:0000313" key="3">
    <source>
        <dbReference type="Proteomes" id="UP001196870"/>
    </source>
</evidence>
<keyword evidence="3" id="KW-1185">Reference proteome</keyword>
<organism evidence="2 3">
    <name type="scientific">Plastoroseomonas hellenica</name>
    <dbReference type="NCBI Taxonomy" id="2687306"/>
    <lineage>
        <taxon>Bacteria</taxon>
        <taxon>Pseudomonadati</taxon>
        <taxon>Pseudomonadota</taxon>
        <taxon>Alphaproteobacteria</taxon>
        <taxon>Acetobacterales</taxon>
        <taxon>Acetobacteraceae</taxon>
        <taxon>Plastoroseomonas</taxon>
    </lineage>
</organism>
<dbReference type="Pfam" id="PF20106">
    <property type="entry name" value="DUF6496"/>
    <property type="match status" value="1"/>
</dbReference>
<reference evidence="3" key="1">
    <citation type="journal article" date="2021" name="Syst. Appl. Microbiol.">
        <title>Roseomonas hellenica sp. nov., isolated from roots of wild-growing Alkanna tinctoria.</title>
        <authorList>
            <person name="Rat A."/>
            <person name="Naranjo H.D."/>
            <person name="Lebbe L."/>
            <person name="Cnockaert M."/>
            <person name="Krigas N."/>
            <person name="Grigoriadou K."/>
            <person name="Maloupa E."/>
            <person name="Willems A."/>
        </authorList>
    </citation>
    <scope>NUCLEOTIDE SEQUENCE [LARGE SCALE GENOMIC DNA]</scope>
    <source>
        <strain evidence="3">LMG 31523</strain>
    </source>
</reference>
<feature type="compositionally biased region" description="Basic and acidic residues" evidence="1">
    <location>
        <begin position="52"/>
        <end position="63"/>
    </location>
</feature>
<sequence>MAQQSRPQKETVGRVMHEFKHGELRIRGSGPKVKSRKQAIAVALHEAGATRQESRAKNKEALRRTKAKERRGQTAEAEKEGKRAQDRTMRRATARKGAARGAAGRTKQQLYAEAKRRNLQGRSTMSKAQLERALHH</sequence>
<feature type="compositionally biased region" description="Basic and acidic residues" evidence="1">
    <location>
        <begin position="7"/>
        <end position="26"/>
    </location>
</feature>
<evidence type="ECO:0008006" key="4">
    <source>
        <dbReference type="Google" id="ProtNLM"/>
    </source>
</evidence>
<dbReference type="EMBL" id="JAAGBB010000015">
    <property type="protein sequence ID" value="MBR0665513.1"/>
    <property type="molecule type" value="Genomic_DNA"/>
</dbReference>
<evidence type="ECO:0000313" key="2">
    <source>
        <dbReference type="EMBL" id="MBR0665513.1"/>
    </source>
</evidence>
<protein>
    <recommendedName>
        <fullName evidence="4">Plasmid stabilization protein</fullName>
    </recommendedName>
</protein>
<accession>A0ABS5EZ52</accession>
<dbReference type="Proteomes" id="UP001196870">
    <property type="component" value="Unassembled WGS sequence"/>
</dbReference>
<dbReference type="InterPro" id="IPR045468">
    <property type="entry name" value="DUF6496"/>
</dbReference>
<gene>
    <name evidence="2" type="ORF">GXW71_14215</name>
</gene>
<comment type="caution">
    <text evidence="2">The sequence shown here is derived from an EMBL/GenBank/DDBJ whole genome shotgun (WGS) entry which is preliminary data.</text>
</comment>
<name>A0ABS5EZ52_9PROT</name>
<feature type="region of interest" description="Disordered" evidence="1">
    <location>
        <begin position="1"/>
        <end position="136"/>
    </location>
</feature>